<protein>
    <recommendedName>
        <fullName evidence="1">SnoaL-like domain-containing protein</fullName>
    </recommendedName>
</protein>
<keyword evidence="3" id="KW-1185">Reference proteome</keyword>
<dbReference type="InterPro" id="IPR032710">
    <property type="entry name" value="NTF2-like_dom_sf"/>
</dbReference>
<dbReference type="Proteomes" id="UP001219567">
    <property type="component" value="Chromosome 8"/>
</dbReference>
<evidence type="ECO:0000313" key="3">
    <source>
        <dbReference type="Proteomes" id="UP001219567"/>
    </source>
</evidence>
<dbReference type="EMBL" id="CP119950">
    <property type="protein sequence ID" value="WFD01214.1"/>
    <property type="molecule type" value="Genomic_DNA"/>
</dbReference>
<dbReference type="Pfam" id="PF12680">
    <property type="entry name" value="SnoaL_2"/>
    <property type="match status" value="1"/>
</dbReference>
<evidence type="ECO:0000259" key="1">
    <source>
        <dbReference type="Pfam" id="PF12680"/>
    </source>
</evidence>
<proteinExistence type="predicted"/>
<dbReference type="AlphaFoldDB" id="A0AAJ5YXT7"/>
<feature type="domain" description="SnoaL-like" evidence="1">
    <location>
        <begin position="11"/>
        <end position="113"/>
    </location>
</feature>
<dbReference type="InterPro" id="IPR037401">
    <property type="entry name" value="SnoaL-like"/>
</dbReference>
<dbReference type="Gene3D" id="3.10.450.50">
    <property type="match status" value="1"/>
</dbReference>
<sequence>MSATEANKNLIRKFFQVVCNEHNFNNTAPFFHANFKSHRASGTVIGSENWLKGFSHAVSSFMPNFRADIRQMVAEGDHVWSLSHVTGIPNTPEAHHKLSVDMFRVQDSKILEHWDVQQDVDSNKCDI</sequence>
<accession>A0AAJ5YXT7</accession>
<name>A0AAJ5YXT7_9BASI</name>
<organism evidence="2 3">
    <name type="scientific">Malassezia yamatoensis</name>
    <dbReference type="NCBI Taxonomy" id="253288"/>
    <lineage>
        <taxon>Eukaryota</taxon>
        <taxon>Fungi</taxon>
        <taxon>Dikarya</taxon>
        <taxon>Basidiomycota</taxon>
        <taxon>Ustilaginomycotina</taxon>
        <taxon>Malasseziomycetes</taxon>
        <taxon>Malasseziales</taxon>
        <taxon>Malasseziaceae</taxon>
        <taxon>Malassezia</taxon>
    </lineage>
</organism>
<reference evidence="2 3" key="1">
    <citation type="submission" date="2023-03" db="EMBL/GenBank/DDBJ databases">
        <title>Mating type loci evolution in Malassezia.</title>
        <authorList>
            <person name="Coelho M.A."/>
        </authorList>
    </citation>
    <scope>NUCLEOTIDE SEQUENCE [LARGE SCALE GENOMIC DNA]</scope>
    <source>
        <strain evidence="2 3">CBS 9725</strain>
    </source>
</reference>
<evidence type="ECO:0000313" key="2">
    <source>
        <dbReference type="EMBL" id="WFD01214.1"/>
    </source>
</evidence>
<gene>
    <name evidence="2" type="ORF">MYAM1_003976</name>
</gene>
<dbReference type="SUPFAM" id="SSF54427">
    <property type="entry name" value="NTF2-like"/>
    <property type="match status" value="1"/>
</dbReference>